<organism evidence="1 2">
    <name type="scientific">Niabella drilacis (strain DSM 25811 / CCM 8410 / CCUG 62505 / LMG 26954 / E90)</name>
    <dbReference type="NCBI Taxonomy" id="1285928"/>
    <lineage>
        <taxon>Bacteria</taxon>
        <taxon>Pseudomonadati</taxon>
        <taxon>Bacteroidota</taxon>
        <taxon>Chitinophagia</taxon>
        <taxon>Chitinophagales</taxon>
        <taxon>Chitinophagaceae</taxon>
        <taxon>Niabella</taxon>
    </lineage>
</organism>
<dbReference type="EMBL" id="FMZO01000001">
    <property type="protein sequence ID" value="SDC09577.1"/>
    <property type="molecule type" value="Genomic_DNA"/>
</dbReference>
<reference evidence="2" key="1">
    <citation type="submission" date="2016-10" db="EMBL/GenBank/DDBJ databases">
        <authorList>
            <person name="Varghese N."/>
            <person name="Submissions S."/>
        </authorList>
    </citation>
    <scope>NUCLEOTIDE SEQUENCE [LARGE SCALE GENOMIC DNA]</scope>
    <source>
        <strain evidence="2">DSM 25811 / CCM 8410 / LMG 26954 / E90</strain>
    </source>
</reference>
<dbReference type="Proteomes" id="UP000198757">
    <property type="component" value="Unassembled WGS sequence"/>
</dbReference>
<name>A0A1G6ISU6_NIADE</name>
<evidence type="ECO:0000313" key="1">
    <source>
        <dbReference type="EMBL" id="SDC09577.1"/>
    </source>
</evidence>
<proteinExistence type="predicted"/>
<keyword evidence="2" id="KW-1185">Reference proteome</keyword>
<evidence type="ECO:0000313" key="2">
    <source>
        <dbReference type="Proteomes" id="UP000198757"/>
    </source>
</evidence>
<dbReference type="STRING" id="1285928.SAMN04487894_101318"/>
<dbReference type="AlphaFoldDB" id="A0A1G6ISU6"/>
<gene>
    <name evidence="1" type="ORF">SAMN04487894_101318</name>
</gene>
<accession>A0A1G6ISU6</accession>
<sequence>MYSVTARNDSSEDKQMDVLIADNNKLRYHPDSVRTLPNTGPKIAIKKNYQDLSYSFLIPAKQQVIVDGGINGPSKQFAIIVNKTDSIYLKKKDKRVKIKRIGMGIDWTVTI</sequence>
<protein>
    <submittedName>
        <fullName evidence="1">Uncharacterized protein</fullName>
    </submittedName>
</protein>